<evidence type="ECO:0000313" key="3">
    <source>
        <dbReference type="EMBL" id="UOO97125.1"/>
    </source>
</evidence>
<reference evidence="2" key="1">
    <citation type="journal article" date="2014" name="Int. J. Syst. Evol. Microbiol.">
        <title>Complete genome sequence of Corynebacterium casei LMG S-19264T (=DSM 44701T), isolated from a smear-ripened cheese.</title>
        <authorList>
            <consortium name="US DOE Joint Genome Institute (JGI-PGF)"/>
            <person name="Walter F."/>
            <person name="Albersmeier A."/>
            <person name="Kalinowski J."/>
            <person name="Ruckert C."/>
        </authorList>
    </citation>
    <scope>NUCLEOTIDE SEQUENCE</scope>
    <source>
        <strain evidence="2">JCM 12289</strain>
    </source>
</reference>
<accession>A0AAV3SF30</accession>
<dbReference type="AlphaFoldDB" id="A0AAV3SF30"/>
<keyword evidence="3" id="KW-0614">Plasmid</keyword>
<dbReference type="GeneID" id="71763745"/>
<dbReference type="EMBL" id="BAAADN010000024">
    <property type="protein sequence ID" value="GAA0459938.1"/>
    <property type="molecule type" value="Genomic_DNA"/>
</dbReference>
<name>A0AAV3SF30_HALDO</name>
<gene>
    <name evidence="2" type="ORF">GCM10008985_15410</name>
    <name evidence="3" type="ORF">MUK72_17815</name>
</gene>
<reference evidence="2" key="3">
    <citation type="submission" date="2023-12" db="EMBL/GenBank/DDBJ databases">
        <authorList>
            <person name="Sun Q."/>
            <person name="Inoue M."/>
        </authorList>
    </citation>
    <scope>NUCLEOTIDE SEQUENCE</scope>
    <source>
        <strain evidence="2">JCM 12289</strain>
    </source>
</reference>
<evidence type="ECO:0000256" key="1">
    <source>
        <dbReference type="SAM" id="MobiDB-lite"/>
    </source>
</evidence>
<dbReference type="KEGG" id="hdo:MUK72_17815"/>
<dbReference type="RefSeq" id="WP_244706485.1">
    <property type="nucleotide sequence ID" value="NZ_BAAADN010000024.1"/>
</dbReference>
<reference evidence="3" key="2">
    <citation type="submission" date="2022-04" db="EMBL/GenBank/DDBJ databases">
        <title>Sequencing and genomic assembly of Halococcus dombrowskii.</title>
        <authorList>
            <person name="Lim S.W."/>
            <person name="MacLea K.S."/>
        </authorList>
    </citation>
    <scope>NUCLEOTIDE SEQUENCE</scope>
    <source>
        <strain evidence="3">H4</strain>
        <plasmid evidence="3">unnamed3</plasmid>
    </source>
</reference>
<evidence type="ECO:0000313" key="2">
    <source>
        <dbReference type="EMBL" id="GAA0459938.1"/>
    </source>
</evidence>
<organism evidence="2 5">
    <name type="scientific">Halococcus dombrowskii</name>
    <dbReference type="NCBI Taxonomy" id="179637"/>
    <lineage>
        <taxon>Archaea</taxon>
        <taxon>Methanobacteriati</taxon>
        <taxon>Methanobacteriota</taxon>
        <taxon>Stenosarchaea group</taxon>
        <taxon>Halobacteria</taxon>
        <taxon>Halobacteriales</taxon>
        <taxon>Halococcaceae</taxon>
        <taxon>Halococcus</taxon>
    </lineage>
</organism>
<feature type="region of interest" description="Disordered" evidence="1">
    <location>
        <begin position="1"/>
        <end position="24"/>
    </location>
</feature>
<keyword evidence="4" id="KW-1185">Reference proteome</keyword>
<proteinExistence type="predicted"/>
<sequence>MSDENPIDDTTHGPHAGTARTQWHEERTTFQRVYDVITGITEYTSAKAISEHANCSTDGARTVLSQLIEMGIVEYQGDRPREYRRNESYFRWKRVDTLAREHSVSELREQVEALLEEDQSFQDRFDAPDPNAVSPAVFKHVDHETIHEQWEVLTRWRSVRGDLELLQQAIHRAERDSEGNAKTSASA</sequence>
<geneLocation type="plasmid" evidence="3 4">
    <name>unnamed3</name>
</geneLocation>
<dbReference type="Pfam" id="PF24033">
    <property type="entry name" value="DUF7342"/>
    <property type="match status" value="1"/>
</dbReference>
<dbReference type="EMBL" id="CP095008">
    <property type="protein sequence ID" value="UOO97125.1"/>
    <property type="molecule type" value="Genomic_DNA"/>
</dbReference>
<dbReference type="InterPro" id="IPR055766">
    <property type="entry name" value="DUF7342"/>
</dbReference>
<evidence type="ECO:0000313" key="5">
    <source>
        <dbReference type="Proteomes" id="UP001500962"/>
    </source>
</evidence>
<evidence type="ECO:0008006" key="6">
    <source>
        <dbReference type="Google" id="ProtNLM"/>
    </source>
</evidence>
<dbReference type="Proteomes" id="UP000830542">
    <property type="component" value="Plasmid unnamed3"/>
</dbReference>
<protein>
    <recommendedName>
        <fullName evidence="6">Sugar-specific transcriptional regulator TrmB</fullName>
    </recommendedName>
</protein>
<dbReference type="Proteomes" id="UP001500962">
    <property type="component" value="Unassembled WGS sequence"/>
</dbReference>
<evidence type="ECO:0000313" key="4">
    <source>
        <dbReference type="Proteomes" id="UP000830542"/>
    </source>
</evidence>